<dbReference type="SUPFAM" id="SSF48452">
    <property type="entry name" value="TPR-like"/>
    <property type="match status" value="1"/>
</dbReference>
<gene>
    <name evidence="8" type="ORF">PQ465_05960</name>
</gene>
<dbReference type="InterPro" id="IPR012944">
    <property type="entry name" value="SusD_RagB_dom"/>
</dbReference>
<dbReference type="InterPro" id="IPR011990">
    <property type="entry name" value="TPR-like_helical_dom_sf"/>
</dbReference>
<organism evidence="8 9">
    <name type="scientific">Sphingobacterium oryzagri</name>
    <dbReference type="NCBI Taxonomy" id="3025669"/>
    <lineage>
        <taxon>Bacteria</taxon>
        <taxon>Pseudomonadati</taxon>
        <taxon>Bacteroidota</taxon>
        <taxon>Sphingobacteriia</taxon>
        <taxon>Sphingobacteriales</taxon>
        <taxon>Sphingobacteriaceae</taxon>
        <taxon>Sphingobacterium</taxon>
    </lineage>
</organism>
<protein>
    <submittedName>
        <fullName evidence="8">RagB/SusD family nutrient uptake outer membrane protein</fullName>
    </submittedName>
</protein>
<accession>A0ABY7WK10</accession>
<dbReference type="EMBL" id="CP117880">
    <property type="protein sequence ID" value="WDF69919.1"/>
    <property type="molecule type" value="Genomic_DNA"/>
</dbReference>
<evidence type="ECO:0000259" key="7">
    <source>
        <dbReference type="Pfam" id="PF14322"/>
    </source>
</evidence>
<feature type="domain" description="SusD-like N-terminal" evidence="7">
    <location>
        <begin position="95"/>
        <end position="231"/>
    </location>
</feature>
<keyword evidence="5" id="KW-0998">Cell outer membrane</keyword>
<keyword evidence="3" id="KW-0732">Signal</keyword>
<dbReference type="Pfam" id="PF07980">
    <property type="entry name" value="SusD_RagB"/>
    <property type="match status" value="1"/>
</dbReference>
<dbReference type="Proteomes" id="UP001221558">
    <property type="component" value="Chromosome"/>
</dbReference>
<name>A0ABY7WK10_9SPHI</name>
<evidence type="ECO:0000256" key="4">
    <source>
        <dbReference type="ARBA" id="ARBA00023136"/>
    </source>
</evidence>
<dbReference type="RefSeq" id="WP_274268629.1">
    <property type="nucleotide sequence ID" value="NZ_CP117880.1"/>
</dbReference>
<evidence type="ECO:0000256" key="1">
    <source>
        <dbReference type="ARBA" id="ARBA00004442"/>
    </source>
</evidence>
<keyword evidence="9" id="KW-1185">Reference proteome</keyword>
<keyword evidence="4" id="KW-0472">Membrane</keyword>
<dbReference type="InterPro" id="IPR033985">
    <property type="entry name" value="SusD-like_N"/>
</dbReference>
<comment type="subcellular location">
    <subcellularLocation>
        <location evidence="1">Cell outer membrane</location>
    </subcellularLocation>
</comment>
<feature type="domain" description="RagB/SusD" evidence="6">
    <location>
        <begin position="402"/>
        <end position="548"/>
    </location>
</feature>
<evidence type="ECO:0000313" key="8">
    <source>
        <dbReference type="EMBL" id="WDF69919.1"/>
    </source>
</evidence>
<evidence type="ECO:0000256" key="5">
    <source>
        <dbReference type="ARBA" id="ARBA00023237"/>
    </source>
</evidence>
<evidence type="ECO:0000313" key="9">
    <source>
        <dbReference type="Proteomes" id="UP001221558"/>
    </source>
</evidence>
<dbReference type="Gene3D" id="1.25.40.390">
    <property type="match status" value="1"/>
</dbReference>
<evidence type="ECO:0000256" key="3">
    <source>
        <dbReference type="ARBA" id="ARBA00022729"/>
    </source>
</evidence>
<reference evidence="8 9" key="1">
    <citation type="submission" date="2023-02" db="EMBL/GenBank/DDBJ databases">
        <title>Genome sequence of Sphingobacterium sp. KACC 22765.</title>
        <authorList>
            <person name="Kim S."/>
            <person name="Heo J."/>
            <person name="Kwon S.-W."/>
        </authorList>
    </citation>
    <scope>NUCLEOTIDE SEQUENCE [LARGE SCALE GENOMIC DNA]</scope>
    <source>
        <strain evidence="8 9">KACC 22765</strain>
    </source>
</reference>
<proteinExistence type="inferred from homology"/>
<sequence length="549" mass="62001">MKREFKKLIYVLGIVGGLTTLNGCTNLEETVYDQLITDNYYNNKLEVLSAVLRPYTHANAWATPGQSGYWRLSEYSADQLAWPVKGRHGQDGGDWIRLHYHTWTPDEGTVNNAWNLMFWGMGLCTDPIENLEKRAPQEMGITEEERLAYIGELKLFRAFHYLKIMELWGNVPIVTKVGEPLSPPTASKAEVFAFIEKEILDNINNVPVLSKEMTGRVSRAAGYAMLVDLYLNAEVWTGTARWDDCIAAANQLINGAGGGQNGQMALDVNITDAFRPQNHLSKEVLMAIAYDFKISNTQPQWPADFFYFNQRDITGGGRNGNDGTVLIPGVFATFDNNDLRKSEWLLHGPQMRFDDPTRPVLGASDEYQGQPVVFVDNIRRNLEAKNNGTDPELLPSNMTTGEGTSGVRFNKYKLGHLAHEFYNSTDWNLYRLTWIYFAKAEAIMRKNGGVATPEAVELINASKSRAYTAADWPAKAYTTASLTLDELLAERGREFIFEGFRRQDLIRFGKFHTGTWWDHQPSDINKTLFPIPNNQRVLNANLAQNPGYN</sequence>
<evidence type="ECO:0000256" key="2">
    <source>
        <dbReference type="ARBA" id="ARBA00006275"/>
    </source>
</evidence>
<comment type="similarity">
    <text evidence="2">Belongs to the SusD family.</text>
</comment>
<dbReference type="Pfam" id="PF14322">
    <property type="entry name" value="SusD-like_3"/>
    <property type="match status" value="1"/>
</dbReference>
<evidence type="ECO:0000259" key="6">
    <source>
        <dbReference type="Pfam" id="PF07980"/>
    </source>
</evidence>